<feature type="transmembrane region" description="Helical" evidence="1">
    <location>
        <begin position="109"/>
        <end position="131"/>
    </location>
</feature>
<sequence length="132" mass="14223">MLTPAIVFITAALLFYTAGVWAEHLKKELRWSHVVLFALGLVCDVTGTELMRRIAASGGADFSGSTAGILTSVMAITGALALVLMAVHLIWAIVVMIRGTEQARATFHRFSLIVWAIWLVPYFTGMAGAMIG</sequence>
<comment type="caution">
    <text evidence="2">The sequence shown here is derived from an EMBL/GenBank/DDBJ whole genome shotgun (WGS) entry which is preliminary data.</text>
</comment>
<gene>
    <name evidence="2" type="ORF">GCM10023167_20290</name>
</gene>
<proteinExistence type="predicted"/>
<reference evidence="3" key="1">
    <citation type="journal article" date="2019" name="Int. J. Syst. Evol. Microbiol.">
        <title>The Global Catalogue of Microorganisms (GCM) 10K type strain sequencing project: providing services to taxonomists for standard genome sequencing and annotation.</title>
        <authorList>
            <consortium name="The Broad Institute Genomics Platform"/>
            <consortium name="The Broad Institute Genome Sequencing Center for Infectious Disease"/>
            <person name="Wu L."/>
            <person name="Ma J."/>
        </authorList>
    </citation>
    <scope>NUCLEOTIDE SEQUENCE [LARGE SCALE GENOMIC DNA]</scope>
    <source>
        <strain evidence="3">JCM 17808</strain>
    </source>
</reference>
<name>A0ABP8JKC4_9MICO</name>
<evidence type="ECO:0000313" key="3">
    <source>
        <dbReference type="Proteomes" id="UP001500642"/>
    </source>
</evidence>
<dbReference type="EMBL" id="BAABGL010000015">
    <property type="protein sequence ID" value="GAA4392253.1"/>
    <property type="molecule type" value="Genomic_DNA"/>
</dbReference>
<keyword evidence="1" id="KW-0812">Transmembrane</keyword>
<dbReference type="InterPro" id="IPR023813">
    <property type="entry name" value="HsmA-like"/>
</dbReference>
<keyword evidence="1" id="KW-1133">Transmembrane helix</keyword>
<dbReference type="RefSeq" id="WP_247423131.1">
    <property type="nucleotide sequence ID" value="NZ_BAABGL010000015.1"/>
</dbReference>
<keyword evidence="3" id="KW-1185">Reference proteome</keyword>
<organism evidence="2 3">
    <name type="scientific">Brevibacterium pityocampae</name>
    <dbReference type="NCBI Taxonomy" id="506594"/>
    <lineage>
        <taxon>Bacteria</taxon>
        <taxon>Bacillati</taxon>
        <taxon>Actinomycetota</taxon>
        <taxon>Actinomycetes</taxon>
        <taxon>Micrococcales</taxon>
        <taxon>Brevibacteriaceae</taxon>
        <taxon>Brevibacterium</taxon>
    </lineage>
</organism>
<evidence type="ECO:0000313" key="2">
    <source>
        <dbReference type="EMBL" id="GAA4392253.1"/>
    </source>
</evidence>
<protein>
    <submittedName>
        <fullName evidence="2">HsmA family protein</fullName>
    </submittedName>
</protein>
<dbReference type="NCBIfam" id="TIGR03987">
    <property type="entry name" value="HsmA family protein"/>
    <property type="match status" value="1"/>
</dbReference>
<evidence type="ECO:0000256" key="1">
    <source>
        <dbReference type="SAM" id="Phobius"/>
    </source>
</evidence>
<dbReference type="Proteomes" id="UP001500642">
    <property type="component" value="Unassembled WGS sequence"/>
</dbReference>
<accession>A0ABP8JKC4</accession>
<feature type="transmembrane region" description="Helical" evidence="1">
    <location>
        <begin position="69"/>
        <end position="97"/>
    </location>
</feature>
<keyword evidence="1" id="KW-0472">Membrane</keyword>